<proteinExistence type="predicted"/>
<dbReference type="RefSeq" id="WP_071163393.1">
    <property type="nucleotide sequence ID" value="NZ_CP017812.1"/>
</dbReference>
<gene>
    <name evidence="3" type="ORF">BK816_00335</name>
</gene>
<keyword evidence="2" id="KW-0812">Transmembrane</keyword>
<evidence type="ECO:0000313" key="4">
    <source>
        <dbReference type="Proteomes" id="UP000176288"/>
    </source>
</evidence>
<feature type="transmembrane region" description="Helical" evidence="2">
    <location>
        <begin position="222"/>
        <end position="245"/>
    </location>
</feature>
<name>A0A1D9MI08_9ACTO</name>
<feature type="transmembrane region" description="Helical" evidence="2">
    <location>
        <begin position="146"/>
        <end position="167"/>
    </location>
</feature>
<dbReference type="KEGG" id="avu:BK816_00335"/>
<feature type="region of interest" description="Disordered" evidence="1">
    <location>
        <begin position="331"/>
        <end position="404"/>
    </location>
</feature>
<accession>A0A1D9MI08</accession>
<evidence type="ECO:0000313" key="3">
    <source>
        <dbReference type="EMBL" id="AOZ71927.1"/>
    </source>
</evidence>
<feature type="compositionally biased region" description="Basic and acidic residues" evidence="1">
    <location>
        <begin position="355"/>
        <end position="375"/>
    </location>
</feature>
<feature type="transmembrane region" description="Helical" evidence="2">
    <location>
        <begin position="12"/>
        <end position="31"/>
    </location>
</feature>
<sequence>MNLVNVESAFDIIGAAGFVVPVLAILAWFAFRRLTLGRPVPSYEFRQTSATVITPGVALIFAGLSGAIMFGVGTMPDEAGAGYDRGFGFTYNQGMLFLMASAWVGLVGLYLADRLLFETVFRNHTGGQRMADLQERKPTDLLPPGGLVVMAGFTVLATAGFALLQSMLPDTAGVLVSVWVYFLVTLALAAAACFYALHHLANRLPYVSLNPRGDLAARRMTALRYAIGWVWGCAFVLLSVFQAMYSMKLATWTATAMIATMVLALAASVWLFLQARRVGGGRVSAHLEDVLEKDYSGVRTEDGRLLKEQSVFARMEAIDMSHGMTTLFGDAGGPGFGDFPEDGDDEPQAKRRSKDQKNDGRKRNDDEPVVDKFDNRTVLAEDGTYRTEGEGEADEAEIESQARK</sequence>
<dbReference type="Proteomes" id="UP000176288">
    <property type="component" value="Chromosome"/>
</dbReference>
<evidence type="ECO:0000256" key="2">
    <source>
        <dbReference type="SAM" id="Phobius"/>
    </source>
</evidence>
<dbReference type="STRING" id="1912795.BK816_00335"/>
<dbReference type="EMBL" id="CP017812">
    <property type="protein sequence ID" value="AOZ71927.1"/>
    <property type="molecule type" value="Genomic_DNA"/>
</dbReference>
<dbReference type="AlphaFoldDB" id="A0A1D9MI08"/>
<keyword evidence="2" id="KW-0472">Membrane</keyword>
<evidence type="ECO:0000256" key="1">
    <source>
        <dbReference type="SAM" id="MobiDB-lite"/>
    </source>
</evidence>
<keyword evidence="2" id="KW-1133">Transmembrane helix</keyword>
<feature type="transmembrane region" description="Helical" evidence="2">
    <location>
        <begin position="52"/>
        <end position="73"/>
    </location>
</feature>
<organism evidence="3 4">
    <name type="scientific">Boudabousia tangfeifanii</name>
    <dbReference type="NCBI Taxonomy" id="1912795"/>
    <lineage>
        <taxon>Bacteria</taxon>
        <taxon>Bacillati</taxon>
        <taxon>Actinomycetota</taxon>
        <taxon>Actinomycetes</taxon>
        <taxon>Actinomycetales</taxon>
        <taxon>Actinomycetaceae</taxon>
        <taxon>Boudabousia</taxon>
    </lineage>
</organism>
<keyword evidence="4" id="KW-1185">Reference proteome</keyword>
<feature type="transmembrane region" description="Helical" evidence="2">
    <location>
        <begin position="179"/>
        <end position="201"/>
    </location>
</feature>
<protein>
    <submittedName>
        <fullName evidence="3">Uncharacterized protein</fullName>
    </submittedName>
</protein>
<reference evidence="3 4" key="1">
    <citation type="submission" date="2016-10" db="EMBL/GenBank/DDBJ databases">
        <title>Actinomyces aegypiusis sp. nov., isolated from the Aegypius monachus in Qinghai Tibet Plateau China.</title>
        <authorList>
            <person name="Wang Y."/>
        </authorList>
    </citation>
    <scope>NUCLEOTIDE SEQUENCE [LARGE SCALE GENOMIC DNA]</scope>
    <source>
        <strain evidence="3 4">VUL4_3</strain>
    </source>
</reference>
<feature type="transmembrane region" description="Helical" evidence="2">
    <location>
        <begin position="251"/>
        <end position="273"/>
    </location>
</feature>
<feature type="transmembrane region" description="Helical" evidence="2">
    <location>
        <begin position="93"/>
        <end position="112"/>
    </location>
</feature>